<evidence type="ECO:0000313" key="2">
    <source>
        <dbReference type="Proteomes" id="UP001187734"/>
    </source>
</evidence>
<comment type="caution">
    <text evidence="1">The sequence shown here is derived from an EMBL/GenBank/DDBJ whole genome shotgun (WGS) entry which is preliminary data.</text>
</comment>
<dbReference type="EMBL" id="ONZP01000333">
    <property type="protein sequence ID" value="SPJ81786.1"/>
    <property type="molecule type" value="Genomic_DNA"/>
</dbReference>
<protein>
    <submittedName>
        <fullName evidence="1">Uncharacterized protein</fullName>
    </submittedName>
</protein>
<keyword evidence="2" id="KW-1185">Reference proteome</keyword>
<proteinExistence type="predicted"/>
<sequence>MCGYDELTQPRRPVTERLFKSGAVVSTSICCCLQAVEHGPPERDLAILSQTLLIQHSWGTKPSHNDLTEYMNTFDAQGDTVMPLRMAGSTLAIMTP</sequence>
<gene>
    <name evidence="1" type="ORF">FTOL_09191</name>
</gene>
<evidence type="ECO:0000313" key="1">
    <source>
        <dbReference type="EMBL" id="SPJ81786.1"/>
    </source>
</evidence>
<dbReference type="AlphaFoldDB" id="A0AAE8SKS9"/>
<dbReference type="Proteomes" id="UP001187734">
    <property type="component" value="Unassembled WGS sequence"/>
</dbReference>
<accession>A0AAE8SKS9</accession>
<organism evidence="1 2">
    <name type="scientific">Fusarium torulosum</name>
    <dbReference type="NCBI Taxonomy" id="33205"/>
    <lineage>
        <taxon>Eukaryota</taxon>
        <taxon>Fungi</taxon>
        <taxon>Dikarya</taxon>
        <taxon>Ascomycota</taxon>
        <taxon>Pezizomycotina</taxon>
        <taxon>Sordariomycetes</taxon>
        <taxon>Hypocreomycetidae</taxon>
        <taxon>Hypocreales</taxon>
        <taxon>Nectriaceae</taxon>
        <taxon>Fusarium</taxon>
    </lineage>
</organism>
<reference evidence="1" key="1">
    <citation type="submission" date="2018-03" db="EMBL/GenBank/DDBJ databases">
        <authorList>
            <person name="Guldener U."/>
        </authorList>
    </citation>
    <scope>NUCLEOTIDE SEQUENCE</scope>
</reference>
<name>A0AAE8SKS9_9HYPO</name>